<feature type="domain" description="Metallo-beta-lactamase" evidence="11">
    <location>
        <begin position="19"/>
        <end position="207"/>
    </location>
</feature>
<dbReference type="InterPro" id="IPR036866">
    <property type="entry name" value="RibonucZ/Hydroxyglut_hydro"/>
</dbReference>
<dbReference type="EMBL" id="JH370130">
    <property type="protein sequence ID" value="ELA42727.1"/>
    <property type="molecule type" value="Genomic_DNA"/>
</dbReference>
<keyword evidence="14" id="KW-1185">Reference proteome</keyword>
<dbReference type="OrthoDB" id="10249535at2759"/>
<proteinExistence type="inferred from homology"/>
<dbReference type="InterPro" id="IPR001279">
    <property type="entry name" value="Metallo-B-lactamas"/>
</dbReference>
<keyword evidence="6" id="KW-0378">Hydrolase</keyword>
<organism evidence="13 14">
    <name type="scientific">Vittaforma corneae (strain ATCC 50505)</name>
    <name type="common">Microsporidian parasite</name>
    <name type="synonym">Nosema corneum</name>
    <dbReference type="NCBI Taxonomy" id="993615"/>
    <lineage>
        <taxon>Eukaryota</taxon>
        <taxon>Fungi</taxon>
        <taxon>Fungi incertae sedis</taxon>
        <taxon>Microsporidia</taxon>
        <taxon>Nosematidae</taxon>
        <taxon>Vittaforma</taxon>
    </lineage>
</organism>
<dbReference type="AlphaFoldDB" id="L2GQY4"/>
<reference evidence="14" key="1">
    <citation type="submission" date="2011-05" db="EMBL/GenBank/DDBJ databases">
        <title>The genome sequence of Vittaforma corneae strain ATCC 50505.</title>
        <authorList>
            <consortium name="The Broad Institute Genome Sequencing Platform"/>
            <person name="Cuomo C."/>
            <person name="Didier E."/>
            <person name="Bowers L."/>
            <person name="Young S.K."/>
            <person name="Zeng Q."/>
            <person name="Gargeya S."/>
            <person name="Fitzgerald M."/>
            <person name="Haas B."/>
            <person name="Abouelleil A."/>
            <person name="Alvarado L."/>
            <person name="Arachchi H.M."/>
            <person name="Berlin A."/>
            <person name="Chapman S.B."/>
            <person name="Gearin G."/>
            <person name="Goldberg J."/>
            <person name="Griggs A."/>
            <person name="Gujja S."/>
            <person name="Hansen M."/>
            <person name="Heiman D."/>
            <person name="Howarth C."/>
            <person name="Larimer J."/>
            <person name="Lui A."/>
            <person name="MacDonald P.J.P."/>
            <person name="McCowen C."/>
            <person name="Montmayeur A."/>
            <person name="Murphy C."/>
            <person name="Neiman D."/>
            <person name="Pearson M."/>
            <person name="Priest M."/>
            <person name="Roberts A."/>
            <person name="Saif S."/>
            <person name="Shea T."/>
            <person name="Sisk P."/>
            <person name="Stolte C."/>
            <person name="Sykes S."/>
            <person name="Wortman J."/>
            <person name="Nusbaum C."/>
            <person name="Birren B."/>
        </authorList>
    </citation>
    <scope>NUCLEOTIDE SEQUENCE [LARGE SCALE GENOMIC DNA]</scope>
    <source>
        <strain evidence="14">ATCC 50505</strain>
    </source>
</reference>
<evidence type="ECO:0000256" key="3">
    <source>
        <dbReference type="ARBA" id="ARBA00018311"/>
    </source>
</evidence>
<dbReference type="Gene3D" id="3.60.15.10">
    <property type="entry name" value="Ribonuclease Z/Hydroxyacylglutathione hydrolase-like"/>
    <property type="match status" value="1"/>
</dbReference>
<protein>
    <recommendedName>
        <fullName evidence="3">Endoribonuclease YSH1</fullName>
    </recommendedName>
    <alternativeName>
        <fullName evidence="9">Endoribonuclease ysh1</fullName>
    </alternativeName>
    <alternativeName>
        <fullName evidence="8 10">mRNA 3'-end-processing protein YSH1</fullName>
    </alternativeName>
</protein>
<dbReference type="Pfam" id="PF10996">
    <property type="entry name" value="Beta-Casp"/>
    <property type="match status" value="1"/>
</dbReference>
<dbReference type="FunFam" id="3.40.50.10890:FF:000001">
    <property type="entry name" value="Cleavage and polyadenylation specificity factor subunit 3"/>
    <property type="match status" value="1"/>
</dbReference>
<dbReference type="VEuPathDB" id="MicrosporidiaDB:VICG_00042"/>
<dbReference type="RefSeq" id="XP_007603495.1">
    <property type="nucleotide sequence ID" value="XM_007603433.1"/>
</dbReference>
<dbReference type="Gene3D" id="3.40.50.10890">
    <property type="match status" value="1"/>
</dbReference>
<comment type="similarity">
    <text evidence="2">Belongs to the metallo-beta-lactamase superfamily. RNA-metabolizing metallo-beta-lactamase-like family. CPSF2/YSH1 subfamily.</text>
</comment>
<accession>L2GQY4</accession>
<dbReference type="GO" id="GO:0003723">
    <property type="term" value="F:RNA binding"/>
    <property type="evidence" value="ECO:0007669"/>
    <property type="project" value="TreeGrafter"/>
</dbReference>
<evidence type="ECO:0000256" key="8">
    <source>
        <dbReference type="ARBA" id="ARBA00032592"/>
    </source>
</evidence>
<evidence type="ECO:0000259" key="12">
    <source>
        <dbReference type="SMART" id="SM01027"/>
    </source>
</evidence>
<dbReference type="GO" id="GO:0004534">
    <property type="term" value="F:5'-3' RNA exonuclease activity"/>
    <property type="evidence" value="ECO:0007669"/>
    <property type="project" value="TreeGrafter"/>
</dbReference>
<evidence type="ECO:0000259" key="11">
    <source>
        <dbReference type="SMART" id="SM00849"/>
    </source>
</evidence>
<dbReference type="Pfam" id="PF07521">
    <property type="entry name" value="RMMBL"/>
    <property type="match status" value="1"/>
</dbReference>
<evidence type="ECO:0000256" key="10">
    <source>
        <dbReference type="ARBA" id="ARBA00075008"/>
    </source>
</evidence>
<dbReference type="Proteomes" id="UP000011082">
    <property type="component" value="Unassembled WGS sequence"/>
</dbReference>
<dbReference type="HOGENOM" id="CLU_009673_2_3_1"/>
<evidence type="ECO:0000313" key="13">
    <source>
        <dbReference type="EMBL" id="ELA42727.1"/>
    </source>
</evidence>
<dbReference type="InterPro" id="IPR050698">
    <property type="entry name" value="MBL"/>
</dbReference>
<evidence type="ECO:0000256" key="1">
    <source>
        <dbReference type="ARBA" id="ARBA00004123"/>
    </source>
</evidence>
<feature type="domain" description="Beta-Casp" evidence="12">
    <location>
        <begin position="241"/>
        <end position="362"/>
    </location>
</feature>
<dbReference type="OMA" id="TRSVECE"/>
<dbReference type="GeneID" id="19880760"/>
<dbReference type="FunCoup" id="L2GQY4">
    <property type="interactions" value="223"/>
</dbReference>
<dbReference type="SMART" id="SM01027">
    <property type="entry name" value="Beta-Casp"/>
    <property type="match status" value="1"/>
</dbReference>
<dbReference type="GO" id="GO:0034247">
    <property type="term" value="P:snoRNA splicing"/>
    <property type="evidence" value="ECO:0007669"/>
    <property type="project" value="EnsemblFungi"/>
</dbReference>
<evidence type="ECO:0000256" key="5">
    <source>
        <dbReference type="ARBA" id="ARBA00022722"/>
    </source>
</evidence>
<dbReference type="InterPro" id="IPR011108">
    <property type="entry name" value="RMMBL"/>
</dbReference>
<dbReference type="CDD" id="cd16292">
    <property type="entry name" value="CPSF3-like_MBL-fold"/>
    <property type="match status" value="1"/>
</dbReference>
<dbReference type="PANTHER" id="PTHR11203">
    <property type="entry name" value="CLEAVAGE AND POLYADENYLATION SPECIFICITY FACTOR FAMILY MEMBER"/>
    <property type="match status" value="1"/>
</dbReference>
<gene>
    <name evidence="13" type="ORF">VICG_00042</name>
</gene>
<evidence type="ECO:0000256" key="2">
    <source>
        <dbReference type="ARBA" id="ARBA00010624"/>
    </source>
</evidence>
<evidence type="ECO:0000256" key="7">
    <source>
        <dbReference type="ARBA" id="ARBA00023242"/>
    </source>
</evidence>
<keyword evidence="5" id="KW-0540">Nuclease</keyword>
<dbReference type="Pfam" id="PF11718">
    <property type="entry name" value="CPSF73-100_C"/>
    <property type="match status" value="1"/>
</dbReference>
<dbReference type="InParanoid" id="L2GQY4"/>
<evidence type="ECO:0000256" key="9">
    <source>
        <dbReference type="ARBA" id="ARBA00069466"/>
    </source>
</evidence>
<comment type="subcellular location">
    <subcellularLocation>
        <location evidence="1">Nucleus</location>
    </subcellularLocation>
</comment>
<dbReference type="PANTHER" id="PTHR11203:SF11">
    <property type="entry name" value="CLEAVAGE AND POLYADENYLATION SPECIFICITY FACTOR SUBUNIT 3"/>
    <property type="match status" value="1"/>
</dbReference>
<sequence>MQAEEKVVIKPLGAGNEVGRSCIHLKYKNREILLDCGVHPAYTGVSSLPFLDLVDLSKIDAILVTHFHLDHAAALPFLTEKTEFKGKVYMTHPTKAILKWLLNDYIRVINSSSEQDFYTEQDLQSCYDKIIPIDYHQQINIEGIKVTALNAGHVLGAAMFLLEIEKSKILYTGDFSREEDRHLKAAESPGCCLDALITESTYGVQCHLPRYEREARFTSIVSHVVLRGGRCLLPVFALGRAQELLLILEEHWDENPHLKGIPIYYASALAQKCMSVYQTYINMMNERIQKASLVKNPFDFRNVESIKDIQSFKDTGPCVMMASPGMLQSGFSRELFEKWCSNEKNGVVIPGYCVEGTLAKEILSEPKEVESMKGGLLKLNMSVEYISFSAHVDYTQNIQFIDECQPKNLFFVHGEANEMMRLKNSVQMRNEKNSVKMNLFALRNGEEGSFEVIRENEGRIYTDKQGEFNAVITASNHRIKVFDEDDLDECCFKKVEITQKQKIPFNSTEVLVKQILFKDFEAEDFGKHLKVGNIAISIKEQEITMEWSSGYLDDVIAISIHKAIKDIGSNIKSVRLSKLDEFETLYETLKGHYGDVTREDDKINIRWMSACVTVSNGSITGNDEEMIKKVKEIVERVKQIFS</sequence>
<name>L2GQY4_VITCO</name>
<dbReference type="InterPro" id="IPR022712">
    <property type="entry name" value="Beta_Casp"/>
</dbReference>
<dbReference type="Pfam" id="PF16661">
    <property type="entry name" value="Lactamase_B_6"/>
    <property type="match status" value="1"/>
</dbReference>
<keyword evidence="4" id="KW-0507">mRNA processing</keyword>
<dbReference type="GO" id="GO:0004521">
    <property type="term" value="F:RNA endonuclease activity"/>
    <property type="evidence" value="ECO:0007669"/>
    <property type="project" value="EnsemblFungi"/>
</dbReference>
<evidence type="ECO:0000313" key="14">
    <source>
        <dbReference type="Proteomes" id="UP000011082"/>
    </source>
</evidence>
<dbReference type="InterPro" id="IPR021718">
    <property type="entry name" value="CPSF73-100_C"/>
</dbReference>
<dbReference type="SUPFAM" id="SSF56281">
    <property type="entry name" value="Metallo-hydrolase/oxidoreductase"/>
    <property type="match status" value="1"/>
</dbReference>
<dbReference type="GO" id="GO:0031126">
    <property type="term" value="P:sno(s)RNA 3'-end processing"/>
    <property type="evidence" value="ECO:0007669"/>
    <property type="project" value="EnsemblFungi"/>
</dbReference>
<keyword evidence="7" id="KW-0539">Nucleus</keyword>
<evidence type="ECO:0000256" key="4">
    <source>
        <dbReference type="ARBA" id="ARBA00022664"/>
    </source>
</evidence>
<dbReference type="GO" id="GO:0006398">
    <property type="term" value="P:mRNA 3'-end processing by stem-loop binding and cleavage"/>
    <property type="evidence" value="ECO:0007669"/>
    <property type="project" value="TreeGrafter"/>
</dbReference>
<evidence type="ECO:0000256" key="6">
    <source>
        <dbReference type="ARBA" id="ARBA00022801"/>
    </source>
</evidence>
<dbReference type="SMART" id="SM00849">
    <property type="entry name" value="Lactamase_B"/>
    <property type="match status" value="1"/>
</dbReference>
<dbReference type="GO" id="GO:0005847">
    <property type="term" value="C:mRNA cleavage and polyadenylation specificity factor complex"/>
    <property type="evidence" value="ECO:0007669"/>
    <property type="project" value="EnsemblFungi"/>
</dbReference>
<dbReference type="GO" id="GO:0006369">
    <property type="term" value="P:termination of RNA polymerase II transcription"/>
    <property type="evidence" value="ECO:0007669"/>
    <property type="project" value="EnsemblFungi"/>
</dbReference>
<dbReference type="STRING" id="993615.L2GQY4"/>